<evidence type="ECO:0000313" key="3">
    <source>
        <dbReference type="EMBL" id="CAB9529177.1"/>
    </source>
</evidence>
<dbReference type="SUPFAM" id="SSF48452">
    <property type="entry name" value="TPR-like"/>
    <property type="match status" value="1"/>
</dbReference>
<gene>
    <name evidence="3" type="ORF">SEMRO_2419_G327040.1</name>
</gene>
<dbReference type="PROSITE" id="PS50005">
    <property type="entry name" value="TPR"/>
    <property type="match status" value="1"/>
</dbReference>
<organism evidence="3 4">
    <name type="scientific">Seminavis robusta</name>
    <dbReference type="NCBI Taxonomy" id="568900"/>
    <lineage>
        <taxon>Eukaryota</taxon>
        <taxon>Sar</taxon>
        <taxon>Stramenopiles</taxon>
        <taxon>Ochrophyta</taxon>
        <taxon>Bacillariophyta</taxon>
        <taxon>Bacillariophyceae</taxon>
        <taxon>Bacillariophycidae</taxon>
        <taxon>Naviculales</taxon>
        <taxon>Naviculaceae</taxon>
        <taxon>Seminavis</taxon>
    </lineage>
</organism>
<dbReference type="Proteomes" id="UP001153069">
    <property type="component" value="Unassembled WGS sequence"/>
</dbReference>
<reference evidence="3" key="1">
    <citation type="submission" date="2020-06" db="EMBL/GenBank/DDBJ databases">
        <authorList>
            <consortium name="Plant Systems Biology data submission"/>
        </authorList>
    </citation>
    <scope>NUCLEOTIDE SEQUENCE</scope>
    <source>
        <strain evidence="3">D6</strain>
    </source>
</reference>
<keyword evidence="4" id="KW-1185">Reference proteome</keyword>
<dbReference type="AlphaFoldDB" id="A0A9N8EVY8"/>
<protein>
    <submittedName>
        <fullName evidence="3">Uncharacterized protein</fullName>
    </submittedName>
</protein>
<dbReference type="InterPro" id="IPR019734">
    <property type="entry name" value="TPR_rpt"/>
</dbReference>
<feature type="region of interest" description="Disordered" evidence="2">
    <location>
        <begin position="1"/>
        <end position="23"/>
    </location>
</feature>
<keyword evidence="1" id="KW-0802">TPR repeat</keyword>
<evidence type="ECO:0000256" key="2">
    <source>
        <dbReference type="SAM" id="MobiDB-lite"/>
    </source>
</evidence>
<evidence type="ECO:0000313" key="4">
    <source>
        <dbReference type="Proteomes" id="UP001153069"/>
    </source>
</evidence>
<accession>A0A9N8EVY8</accession>
<dbReference type="Pfam" id="PF13374">
    <property type="entry name" value="TPR_10"/>
    <property type="match status" value="1"/>
</dbReference>
<dbReference type="InterPro" id="IPR011990">
    <property type="entry name" value="TPR-like_helical_dom_sf"/>
</dbReference>
<dbReference type="EMBL" id="CAICTM010002417">
    <property type="protein sequence ID" value="CAB9529177.1"/>
    <property type="molecule type" value="Genomic_DNA"/>
</dbReference>
<proteinExistence type="predicted"/>
<feature type="region of interest" description="Disordered" evidence="2">
    <location>
        <begin position="91"/>
        <end position="114"/>
    </location>
</feature>
<feature type="repeat" description="TPR" evidence="1">
    <location>
        <begin position="59"/>
        <end position="92"/>
    </location>
</feature>
<sequence>MSSSFEEFDDDREHDDSMDDTDLEATLELQQKSLEVLLNYSSVVASKDGEPANELAAIARSYEDLGRLHEQQGNPRGALRNYRLALEYHESAPSKQMDDDMEIDDEVSPRDSPTTRDMIQLYRSVARVQFRHFFQHEKAQVAIQKAIDLAVTASTTKKDDDAVSRKELASLNQDMAHLLTSQGDFDGALAALKPLLDSTNDDDEVLTTLAIQEQMADILFSKGDFKGAEKEYLKIIEARENGLGKGKGSSDMDNNEDNQDVLRRLYRAMGCLLYKKKDDNRGDQYFQKAATLTTYQPLFVAETTTGLRTMAA</sequence>
<dbReference type="Gene3D" id="1.25.40.10">
    <property type="entry name" value="Tetratricopeptide repeat domain"/>
    <property type="match status" value="2"/>
</dbReference>
<evidence type="ECO:0000256" key="1">
    <source>
        <dbReference type="PROSITE-ProRule" id="PRU00339"/>
    </source>
</evidence>
<name>A0A9N8EVY8_9STRA</name>
<comment type="caution">
    <text evidence="3">The sequence shown here is derived from an EMBL/GenBank/DDBJ whole genome shotgun (WGS) entry which is preliminary data.</text>
</comment>